<organism evidence="3 4">
    <name type="scientific">Rhodovulum visakhapatnamense</name>
    <dbReference type="NCBI Taxonomy" id="364297"/>
    <lineage>
        <taxon>Bacteria</taxon>
        <taxon>Pseudomonadati</taxon>
        <taxon>Pseudomonadota</taxon>
        <taxon>Alphaproteobacteria</taxon>
        <taxon>Rhodobacterales</taxon>
        <taxon>Paracoccaceae</taxon>
        <taxon>Rhodovulum</taxon>
    </lineage>
</organism>
<dbReference type="PROSITE" id="PS51736">
    <property type="entry name" value="RECOMBINASES_3"/>
    <property type="match status" value="1"/>
</dbReference>
<dbReference type="AlphaFoldDB" id="A0A4R8F7Q9"/>
<feature type="domain" description="Resolvase/invertase-type recombinase catalytic" evidence="1">
    <location>
        <begin position="6"/>
        <end position="151"/>
    </location>
</feature>
<dbReference type="InterPro" id="IPR050639">
    <property type="entry name" value="SSR_resolvase"/>
</dbReference>
<dbReference type="CDD" id="cd00338">
    <property type="entry name" value="Ser_Recombinase"/>
    <property type="match status" value="1"/>
</dbReference>
<dbReference type="PROSITE" id="PS51737">
    <property type="entry name" value="RECOMBINASE_DNA_BIND"/>
    <property type="match status" value="1"/>
</dbReference>
<evidence type="ECO:0000259" key="1">
    <source>
        <dbReference type="PROSITE" id="PS51736"/>
    </source>
</evidence>
<gene>
    <name evidence="3" type="ORF">EV657_14012</name>
</gene>
<dbReference type="PANTHER" id="PTHR30461:SF23">
    <property type="entry name" value="DNA RECOMBINASE-RELATED"/>
    <property type="match status" value="1"/>
</dbReference>
<comment type="caution">
    <text evidence="3">The sequence shown here is derived from an EMBL/GenBank/DDBJ whole genome shotgun (WGS) entry which is preliminary data.</text>
</comment>
<dbReference type="InterPro" id="IPR038109">
    <property type="entry name" value="DNA_bind_recomb_sf"/>
</dbReference>
<reference evidence="3 4" key="1">
    <citation type="submission" date="2019-03" db="EMBL/GenBank/DDBJ databases">
        <title>Genomic Encyclopedia of Type Strains, Phase IV (KMG-IV): sequencing the most valuable type-strain genomes for metagenomic binning, comparative biology and taxonomic classification.</title>
        <authorList>
            <person name="Goeker M."/>
        </authorList>
    </citation>
    <scope>NUCLEOTIDE SEQUENCE [LARGE SCALE GENOMIC DNA]</scope>
    <source>
        <strain evidence="3 4">JA181</strain>
    </source>
</reference>
<evidence type="ECO:0000259" key="2">
    <source>
        <dbReference type="PROSITE" id="PS51737"/>
    </source>
</evidence>
<dbReference type="Proteomes" id="UP000295484">
    <property type="component" value="Unassembled WGS sequence"/>
</dbReference>
<dbReference type="InterPro" id="IPR011109">
    <property type="entry name" value="DNA_bind_recombinase_dom"/>
</dbReference>
<dbReference type="SMART" id="SM00857">
    <property type="entry name" value="Resolvase"/>
    <property type="match status" value="1"/>
</dbReference>
<dbReference type="Gene3D" id="3.40.50.1390">
    <property type="entry name" value="Resolvase, N-terminal catalytic domain"/>
    <property type="match status" value="1"/>
</dbReference>
<dbReference type="PANTHER" id="PTHR30461">
    <property type="entry name" value="DNA-INVERTASE FROM LAMBDOID PROPHAGE"/>
    <property type="match status" value="1"/>
</dbReference>
<evidence type="ECO:0000313" key="3">
    <source>
        <dbReference type="EMBL" id="TDX21419.1"/>
    </source>
</evidence>
<proteinExistence type="predicted"/>
<dbReference type="InterPro" id="IPR025827">
    <property type="entry name" value="Zn_ribbon_recom_dom"/>
</dbReference>
<dbReference type="EMBL" id="SOEB01000040">
    <property type="protein sequence ID" value="TDX21419.1"/>
    <property type="molecule type" value="Genomic_DNA"/>
</dbReference>
<feature type="domain" description="Recombinase" evidence="2">
    <location>
        <begin position="154"/>
        <end position="300"/>
    </location>
</feature>
<dbReference type="Gene3D" id="3.90.1750.20">
    <property type="entry name" value="Putative Large Serine Recombinase, Chain B, Domain 2"/>
    <property type="match status" value="1"/>
</dbReference>
<sequence length="571" mass="62827">MPTPRRAAIYARYSTELQRDASIEDQIRACRTQADRQGYEVVKVYFDRAASGASLMRPGIQSLLQDAREARTFDIVLAHALDRLSRNQADIASIYQQLQFVRIPIETVSEGEIEEMHIGLKGTMNALFLKDLAKKTREGLRGRAIAGKSAGGLTFGYRAVRAFDATGERIRGDREIDPEEAAVVERILRDYAQGRSPKKIAEQLNREGVPGPRGGSWGASTIHGNRERGTGILNNELYVGRQVWNRLSYAKDPMTGKRVSRMNPEEEWEITEVPELRIVDDELWQAVRSRQGALISKGTRVPVGDRRRPRFLFSGLMQCGCCGGGFAKVSQDAFGCSRARNKGSAICTNMRTIKRVDLERRVLDALEHHLMDPGLVEAFCKEYTAERNRLQDAALAGRGNLEKELARVRGSHAKLVDAIVAGIPAEQVKDRMLALDARRRELEAALSSAPASGPVRFHPSMALTYRDRVGALIRGLGDAAGMEEAKEALRALVDRIVLTPAAEGEGLTIELHGALAGLLRLATGAKALTQARMADTPEGDRLEGIDSIGELVLVAGAHNRRPLPQLRCMLA</sequence>
<dbReference type="Pfam" id="PF13408">
    <property type="entry name" value="Zn_ribbon_recom"/>
    <property type="match status" value="1"/>
</dbReference>
<evidence type="ECO:0000313" key="4">
    <source>
        <dbReference type="Proteomes" id="UP000295484"/>
    </source>
</evidence>
<dbReference type="InterPro" id="IPR036162">
    <property type="entry name" value="Resolvase-like_N_sf"/>
</dbReference>
<dbReference type="InterPro" id="IPR006119">
    <property type="entry name" value="Resolv_N"/>
</dbReference>
<dbReference type="Pfam" id="PF00239">
    <property type="entry name" value="Resolvase"/>
    <property type="match status" value="1"/>
</dbReference>
<protein>
    <submittedName>
        <fullName evidence="3">DNA invertase Pin-like site-specific DNA recombinase</fullName>
    </submittedName>
</protein>
<dbReference type="RefSeq" id="WP_134079579.1">
    <property type="nucleotide sequence ID" value="NZ_SOEB01000040.1"/>
</dbReference>
<dbReference type="Pfam" id="PF07508">
    <property type="entry name" value="Recombinase"/>
    <property type="match status" value="1"/>
</dbReference>
<dbReference type="GO" id="GO:0003677">
    <property type="term" value="F:DNA binding"/>
    <property type="evidence" value="ECO:0007669"/>
    <property type="project" value="InterPro"/>
</dbReference>
<dbReference type="GO" id="GO:0000150">
    <property type="term" value="F:DNA strand exchange activity"/>
    <property type="evidence" value="ECO:0007669"/>
    <property type="project" value="InterPro"/>
</dbReference>
<name>A0A4R8F7Q9_9RHOB</name>
<accession>A0A4R8F7Q9</accession>
<dbReference type="SUPFAM" id="SSF53041">
    <property type="entry name" value="Resolvase-like"/>
    <property type="match status" value="1"/>
</dbReference>